<keyword evidence="6" id="KW-0812">Transmembrane</keyword>
<keyword evidence="7" id="KW-0732">Signal</keyword>
<comment type="subcellular location">
    <subcellularLocation>
        <location evidence="3">Endoplasmic reticulum membrane</location>
    </subcellularLocation>
    <subcellularLocation>
        <location evidence="2">Nucleus membrane</location>
    </subcellularLocation>
</comment>
<keyword evidence="9" id="KW-1133">Transmembrane helix</keyword>
<evidence type="ECO:0000256" key="9">
    <source>
        <dbReference type="ARBA" id="ARBA00022989"/>
    </source>
</evidence>
<keyword evidence="8" id="KW-0256">Endoplasmic reticulum</keyword>
<dbReference type="Proteomes" id="UP000469559">
    <property type="component" value="Unassembled WGS sequence"/>
</dbReference>
<name>A0A8T9BPF4_9HELO</name>
<gene>
    <name evidence="13" type="ORF">LARI1_G000297</name>
</gene>
<evidence type="ECO:0000256" key="10">
    <source>
        <dbReference type="ARBA" id="ARBA00023136"/>
    </source>
</evidence>
<keyword evidence="5" id="KW-0415">Karyogamy</keyword>
<evidence type="ECO:0000256" key="6">
    <source>
        <dbReference type="ARBA" id="ARBA00022692"/>
    </source>
</evidence>
<dbReference type="GO" id="GO:0000742">
    <property type="term" value="P:karyogamy involved in conjugation with cellular fusion"/>
    <property type="evidence" value="ECO:0007669"/>
    <property type="project" value="InterPro"/>
</dbReference>
<dbReference type="OrthoDB" id="5311848at2759"/>
<evidence type="ECO:0000256" key="7">
    <source>
        <dbReference type="ARBA" id="ARBA00022729"/>
    </source>
</evidence>
<comment type="function">
    <text evidence="1">Required for nuclear membrane fusion during karyogamy.</text>
</comment>
<protein>
    <recommendedName>
        <fullName evidence="15">Nuclear fusion protein KAR5</fullName>
    </recommendedName>
</protein>
<evidence type="ECO:0000256" key="4">
    <source>
        <dbReference type="ARBA" id="ARBA00010473"/>
    </source>
</evidence>
<dbReference type="PANTHER" id="PTHR28012:SF1">
    <property type="entry name" value="NUCLEAR FUSION PROTEIN KAR5"/>
    <property type="match status" value="1"/>
</dbReference>
<proteinExistence type="inferred from homology"/>
<evidence type="ECO:0000256" key="5">
    <source>
        <dbReference type="ARBA" id="ARBA00022459"/>
    </source>
</evidence>
<keyword evidence="10" id="KW-0472">Membrane</keyword>
<dbReference type="InterPro" id="IPR007292">
    <property type="entry name" value="Nuclear_fusion_Kar5"/>
</dbReference>
<keyword evidence="12" id="KW-0539">Nucleus</keyword>
<evidence type="ECO:0000313" key="14">
    <source>
        <dbReference type="Proteomes" id="UP000469559"/>
    </source>
</evidence>
<comment type="caution">
    <text evidence="13">The sequence shown here is derived from an EMBL/GenBank/DDBJ whole genome shotgun (WGS) entry which is preliminary data.</text>
</comment>
<comment type="similarity">
    <text evidence="4">Belongs to the KAR5 family.</text>
</comment>
<dbReference type="GO" id="GO:0005789">
    <property type="term" value="C:endoplasmic reticulum membrane"/>
    <property type="evidence" value="ECO:0007669"/>
    <property type="project" value="UniProtKB-SubCell"/>
</dbReference>
<evidence type="ECO:0000256" key="1">
    <source>
        <dbReference type="ARBA" id="ARBA00003389"/>
    </source>
</evidence>
<keyword evidence="11" id="KW-0325">Glycoprotein</keyword>
<organism evidence="13 14">
    <name type="scientific">Lachnellula arida</name>
    <dbReference type="NCBI Taxonomy" id="1316785"/>
    <lineage>
        <taxon>Eukaryota</taxon>
        <taxon>Fungi</taxon>
        <taxon>Dikarya</taxon>
        <taxon>Ascomycota</taxon>
        <taxon>Pezizomycotina</taxon>
        <taxon>Leotiomycetes</taxon>
        <taxon>Helotiales</taxon>
        <taxon>Lachnaceae</taxon>
        <taxon>Lachnellula</taxon>
    </lineage>
</organism>
<accession>A0A8T9BPF4</accession>
<reference evidence="13 14" key="1">
    <citation type="submission" date="2018-05" db="EMBL/GenBank/DDBJ databases">
        <title>Whole genome sequencing for identification of molecular markers to develop diagnostic detection tools for the regulated plant pathogen Lachnellula willkommii.</title>
        <authorList>
            <person name="Giroux E."/>
            <person name="Bilodeau G."/>
        </authorList>
    </citation>
    <scope>NUCLEOTIDE SEQUENCE [LARGE SCALE GENOMIC DNA]</scope>
    <source>
        <strain evidence="13 14">CBS 203.66</strain>
    </source>
</reference>
<dbReference type="GO" id="GO:0031965">
    <property type="term" value="C:nuclear membrane"/>
    <property type="evidence" value="ECO:0007669"/>
    <property type="project" value="UniProtKB-SubCell"/>
</dbReference>
<keyword evidence="14" id="KW-1185">Reference proteome</keyword>
<dbReference type="AlphaFoldDB" id="A0A8T9BPF4"/>
<evidence type="ECO:0000256" key="8">
    <source>
        <dbReference type="ARBA" id="ARBA00022824"/>
    </source>
</evidence>
<evidence type="ECO:0008006" key="15">
    <source>
        <dbReference type="Google" id="ProtNLM"/>
    </source>
</evidence>
<dbReference type="PANTHER" id="PTHR28012">
    <property type="entry name" value="NUCLEAR FUSION PROTEIN KAR5"/>
    <property type="match status" value="1"/>
</dbReference>
<evidence type="ECO:0000256" key="3">
    <source>
        <dbReference type="ARBA" id="ARBA00004586"/>
    </source>
</evidence>
<evidence type="ECO:0000256" key="2">
    <source>
        <dbReference type="ARBA" id="ARBA00004126"/>
    </source>
</evidence>
<evidence type="ECO:0000313" key="13">
    <source>
        <dbReference type="EMBL" id="TVY21888.1"/>
    </source>
</evidence>
<dbReference type="GO" id="GO:0048288">
    <property type="term" value="P:nuclear membrane fusion involved in karyogamy"/>
    <property type="evidence" value="ECO:0007669"/>
    <property type="project" value="InterPro"/>
</dbReference>
<dbReference type="EMBL" id="QGMF01000004">
    <property type="protein sequence ID" value="TVY21888.1"/>
    <property type="molecule type" value="Genomic_DNA"/>
</dbReference>
<sequence>MKISQVITLVALATVGWGFNLFGGSRTTTFSIDVAESTISPESSNSLQSKPELYNKAMLELKRLEDEPLCHRLAAQLLMNTCRGLQNINEENLHSMKSRLQRNHVESFAAALTICDMEDVKMAVPQSCRALSSAALFQAVRDNQDTLVVPEDVVGACLISLSEQEKSWMTWLSRRDTALLFCRASSIDMDNDQLFQSHKKLVQIMTDFSSGLKLELKDMLANVEAHAREADSFVEGFKSQMEHMSLKAQASFKTVSSDIKDVASSIKSMKQSGVDIQQFLQSLFKTAVEGNAEMAATHEQALSLSTNNIQAQFEGLNEMAEKNQELTMHTASFMQELMTQIKMASENYNTIHEQTQQMSIILTNATELFVVHAEKIDQASLAVSRIHDSLGPVAAAGDFVSGYLRHGGSLGDFVIRIATPPSMLLLGSYGLPASMVRNALLIIGGVPVGDLIVRIRRLEWSTEWCPESFMPSIFASQARKHARQSKLETPVENSSDSATEHPAFKAVHFEMP</sequence>
<evidence type="ECO:0000256" key="12">
    <source>
        <dbReference type="ARBA" id="ARBA00023242"/>
    </source>
</evidence>
<evidence type="ECO:0000256" key="11">
    <source>
        <dbReference type="ARBA" id="ARBA00023180"/>
    </source>
</evidence>